<protein>
    <recommendedName>
        <fullName evidence="1">Aminoglycoside phosphotransferase domain-containing protein</fullName>
    </recommendedName>
</protein>
<dbReference type="EMBL" id="LVHF01000012">
    <property type="protein sequence ID" value="OAN18257.1"/>
    <property type="molecule type" value="Genomic_DNA"/>
</dbReference>
<evidence type="ECO:0000313" key="3">
    <source>
        <dbReference type="Proteomes" id="UP000078503"/>
    </source>
</evidence>
<dbReference type="Pfam" id="PF01636">
    <property type="entry name" value="APH"/>
    <property type="match status" value="1"/>
</dbReference>
<evidence type="ECO:0000313" key="2">
    <source>
        <dbReference type="EMBL" id="OAN18257.1"/>
    </source>
</evidence>
<reference evidence="2 3" key="1">
    <citation type="submission" date="2016-03" db="EMBL/GenBank/DDBJ databases">
        <title>Photobacterium proteolyticum sp. nov. a protease producing bacterium isolated from ocean sediments of Laizhou Bay.</title>
        <authorList>
            <person name="Li Y."/>
        </authorList>
    </citation>
    <scope>NUCLEOTIDE SEQUENCE [LARGE SCALE GENOMIC DNA]</scope>
    <source>
        <strain evidence="2 3">R-40508</strain>
    </source>
</reference>
<evidence type="ECO:0000259" key="1">
    <source>
        <dbReference type="Pfam" id="PF01636"/>
    </source>
</evidence>
<dbReference type="AlphaFoldDB" id="A0A178KLV9"/>
<dbReference type="Proteomes" id="UP000078503">
    <property type="component" value="Unassembled WGS sequence"/>
</dbReference>
<dbReference type="STRING" id="858640.A3K86_05010"/>
<organism evidence="2 3">
    <name type="scientific">Photobacterium jeanii</name>
    <dbReference type="NCBI Taxonomy" id="858640"/>
    <lineage>
        <taxon>Bacteria</taxon>
        <taxon>Pseudomonadati</taxon>
        <taxon>Pseudomonadota</taxon>
        <taxon>Gammaproteobacteria</taxon>
        <taxon>Vibrionales</taxon>
        <taxon>Vibrionaceae</taxon>
        <taxon>Photobacterium</taxon>
    </lineage>
</organism>
<dbReference type="InterPro" id="IPR002575">
    <property type="entry name" value="Aminoglycoside_PTrfase"/>
</dbReference>
<dbReference type="Gene3D" id="3.30.200.20">
    <property type="entry name" value="Phosphorylase Kinase, domain 1"/>
    <property type="match status" value="1"/>
</dbReference>
<name>A0A178KLV9_9GAMM</name>
<dbReference type="PANTHER" id="PTHR21310">
    <property type="entry name" value="AMINOGLYCOSIDE PHOSPHOTRANSFERASE-RELATED-RELATED"/>
    <property type="match status" value="1"/>
</dbReference>
<dbReference type="InterPro" id="IPR011009">
    <property type="entry name" value="Kinase-like_dom_sf"/>
</dbReference>
<dbReference type="Gene3D" id="3.90.1200.10">
    <property type="match status" value="1"/>
</dbReference>
<proteinExistence type="predicted"/>
<feature type="domain" description="Aminoglycoside phosphotransferase" evidence="1">
    <location>
        <begin position="22"/>
        <end position="227"/>
    </location>
</feature>
<dbReference type="OrthoDB" id="179763at2"/>
<accession>A0A178KLV9</accession>
<dbReference type="SUPFAM" id="SSF56112">
    <property type="entry name" value="Protein kinase-like (PK-like)"/>
    <property type="match status" value="1"/>
</dbReference>
<keyword evidence="3" id="KW-1185">Reference proteome</keyword>
<dbReference type="InterPro" id="IPR051678">
    <property type="entry name" value="AGP_Transferase"/>
</dbReference>
<dbReference type="RefSeq" id="WP_068328567.1">
    <property type="nucleotide sequence ID" value="NZ_LVHF01000012.1"/>
</dbReference>
<sequence length="280" mass="31483">MHEHDVEKDRLSQLLGQEVLHLESLTGGLSNRCLLLTLANGKAVWRPVSKASSAFAVSRDNEQQVLQVLDTVQEKESRQFRAPKVLWQGKEGLLVEWLDGEVLDEQFSLHHLMALQAEIHTQPTPNHQLDVHLKAEQYWQAIALQDKSPALQAVFARFQRQPLPIHFPLACCHLDLGTYNLIRQSDGCIGVLDWEYAAAADPALDVAMTIHANGYDLQIAVEAYCDAKQADTQLWLAAVKAWLPWCDYLAMLWYFAGASAWQDESYRQSGLALLSKLTAV</sequence>
<comment type="caution">
    <text evidence="2">The sequence shown here is derived from an EMBL/GenBank/DDBJ whole genome shotgun (WGS) entry which is preliminary data.</text>
</comment>
<gene>
    <name evidence="2" type="ORF">A3K86_05010</name>
</gene>